<dbReference type="PANTHER" id="PTHR47027:SF20">
    <property type="entry name" value="REVERSE TRANSCRIPTASE-LIKE PROTEIN WITH RNA-DIRECTED DNA POLYMERASE DOMAIN"/>
    <property type="match status" value="1"/>
</dbReference>
<evidence type="ECO:0000313" key="3">
    <source>
        <dbReference type="WBParaSite" id="TREG1_76630.1"/>
    </source>
</evidence>
<evidence type="ECO:0000313" key="2">
    <source>
        <dbReference type="Proteomes" id="UP000050795"/>
    </source>
</evidence>
<dbReference type="AlphaFoldDB" id="A0AA85KAS9"/>
<evidence type="ECO:0000259" key="1">
    <source>
        <dbReference type="PROSITE" id="PS50878"/>
    </source>
</evidence>
<protein>
    <recommendedName>
        <fullName evidence="1">Reverse transcriptase domain-containing protein</fullName>
    </recommendedName>
</protein>
<dbReference type="InterPro" id="IPR043502">
    <property type="entry name" value="DNA/RNA_pol_sf"/>
</dbReference>
<dbReference type="Pfam" id="PF00078">
    <property type="entry name" value="RVT_1"/>
    <property type="match status" value="1"/>
</dbReference>
<dbReference type="InterPro" id="IPR000477">
    <property type="entry name" value="RT_dom"/>
</dbReference>
<reference evidence="3" key="2">
    <citation type="submission" date="2023-11" db="UniProtKB">
        <authorList>
            <consortium name="WormBaseParasite"/>
        </authorList>
    </citation>
    <scope>IDENTIFICATION</scope>
</reference>
<dbReference type="PROSITE" id="PS50878">
    <property type="entry name" value="RT_POL"/>
    <property type="match status" value="1"/>
</dbReference>
<dbReference type="CDD" id="cd01650">
    <property type="entry name" value="RT_nLTR_like"/>
    <property type="match status" value="1"/>
</dbReference>
<dbReference type="WBParaSite" id="TREG1_76630.1">
    <property type="protein sequence ID" value="TREG1_76630.1"/>
    <property type="gene ID" value="TREG1_76630"/>
</dbReference>
<name>A0AA85KAS9_TRIRE</name>
<accession>A0AA85KAS9</accession>
<sequence length="494" mass="56453">MALTGLFRKVWETESVPSMWNEAIIVPIFKKGRRNSCDNHRGISLLPVASKILAAVLLRRLCKIREGLIREEQAGFRSGRGCIDHVFTLRQLLEHRHTYCRPTIVVFLDIRAAFDSLDRTVLWNCLLERGVPEKFVNILKALYRNTSGRVRAYNQLSPLFPTNSGVRQGCPISPFLFNFAIDDILESALKDVREGGVDLLPGDRLFDLEYADDIVLLCDSMQAAQIALNQLAISVCKYGMCFAPSKCKVLLQDWQEPVPALTLAGEPLEVVDKFVYLGSCVSAGGGVTDEISNRIMKARVAYINLSHLWRRRDVSLAVKGRVYNASVRAALLYACETWPLRAEDVRRLCVFDHRCLRRIACVRWHHRVSNSEVRRRVFEQSGDHHSLNVVIWKHRLRWLGHVLRMSPQRLPYRSLFASPGTGWKRRRGGQSMTWRRGMKDFCARLASVGVSRLPGWGPRDSSNRWLETLSDMAKNRNQWRMCCDFLLSSLPDDS</sequence>
<dbReference type="Proteomes" id="UP000050795">
    <property type="component" value="Unassembled WGS sequence"/>
</dbReference>
<dbReference type="PANTHER" id="PTHR47027">
    <property type="entry name" value="REVERSE TRANSCRIPTASE DOMAIN-CONTAINING PROTEIN"/>
    <property type="match status" value="1"/>
</dbReference>
<dbReference type="SUPFAM" id="SSF56672">
    <property type="entry name" value="DNA/RNA polymerases"/>
    <property type="match status" value="1"/>
</dbReference>
<feature type="domain" description="Reverse transcriptase" evidence="1">
    <location>
        <begin position="9"/>
        <end position="281"/>
    </location>
</feature>
<reference evidence="2" key="1">
    <citation type="submission" date="2022-06" db="EMBL/GenBank/DDBJ databases">
        <authorList>
            <person name="Berger JAMES D."/>
            <person name="Berger JAMES D."/>
        </authorList>
    </citation>
    <scope>NUCLEOTIDE SEQUENCE [LARGE SCALE GENOMIC DNA]</scope>
</reference>
<organism evidence="2 3">
    <name type="scientific">Trichobilharzia regenti</name>
    <name type="common">Nasal bird schistosome</name>
    <dbReference type="NCBI Taxonomy" id="157069"/>
    <lineage>
        <taxon>Eukaryota</taxon>
        <taxon>Metazoa</taxon>
        <taxon>Spiralia</taxon>
        <taxon>Lophotrochozoa</taxon>
        <taxon>Platyhelminthes</taxon>
        <taxon>Trematoda</taxon>
        <taxon>Digenea</taxon>
        <taxon>Strigeidida</taxon>
        <taxon>Schistosomatoidea</taxon>
        <taxon>Schistosomatidae</taxon>
        <taxon>Trichobilharzia</taxon>
    </lineage>
</organism>
<proteinExistence type="predicted"/>
<keyword evidence="2" id="KW-1185">Reference proteome</keyword>